<protein>
    <submittedName>
        <fullName evidence="2">D-tagatose-bisphosphate aldolase, class II, non-catalytic subunit</fullName>
        <ecNumber evidence="2">4.1.2.40</ecNumber>
    </submittedName>
</protein>
<keyword evidence="2" id="KW-0456">Lyase</keyword>
<keyword evidence="3" id="KW-1185">Reference proteome</keyword>
<dbReference type="Gene3D" id="3.20.20.70">
    <property type="entry name" value="Aldolase class I"/>
    <property type="match status" value="1"/>
</dbReference>
<reference evidence="2 3" key="1">
    <citation type="submission" date="2021-01" db="EMBL/GenBank/DDBJ databases">
        <title>Biogeographic distribution of Paracoccus.</title>
        <authorList>
            <person name="Hollensteiner J."/>
            <person name="Leineberger J."/>
            <person name="Brinkhoff T."/>
            <person name="Daniel R."/>
        </authorList>
    </citation>
    <scope>NUCLEOTIDE SEQUENCE [LARGE SCALE GENOMIC DNA]</scope>
    <source>
        <strain evidence="2 3">KCTC 22803</strain>
    </source>
</reference>
<dbReference type="Pfam" id="PF08013">
    <property type="entry name" value="GatZ_KbaZ-like"/>
    <property type="match status" value="1"/>
</dbReference>
<evidence type="ECO:0000313" key="2">
    <source>
        <dbReference type="EMBL" id="WCR09031.1"/>
    </source>
</evidence>
<dbReference type="Gene3D" id="1.10.400.20">
    <property type="entry name" value="putative tagatose 6-phosphate kinase domain like"/>
    <property type="match status" value="1"/>
</dbReference>
<evidence type="ECO:0000313" key="3">
    <source>
        <dbReference type="Proteomes" id="UP001219349"/>
    </source>
</evidence>
<organism evidence="2 3">
    <name type="scientific">Paracoccus fistulariae</name>
    <dbReference type="NCBI Taxonomy" id="658446"/>
    <lineage>
        <taxon>Bacteria</taxon>
        <taxon>Pseudomonadati</taxon>
        <taxon>Pseudomonadota</taxon>
        <taxon>Alphaproteobacteria</taxon>
        <taxon>Rhodobacterales</taxon>
        <taxon>Paracoccaceae</taxon>
        <taxon>Paracoccus</taxon>
    </lineage>
</organism>
<gene>
    <name evidence="2" type="ORF">JHX87_10265</name>
</gene>
<accession>A0ABY7SPV9</accession>
<dbReference type="InterPro" id="IPR013785">
    <property type="entry name" value="Aldolase_TIM"/>
</dbReference>
<dbReference type="NCBIfam" id="TIGR02810">
    <property type="entry name" value="agaZ_gatZ"/>
    <property type="match status" value="1"/>
</dbReference>
<comment type="pathway">
    <text evidence="1">Carbohydrate metabolism.</text>
</comment>
<dbReference type="GO" id="GO:0009025">
    <property type="term" value="F:tagatose-bisphosphate aldolase activity"/>
    <property type="evidence" value="ECO:0007669"/>
    <property type="project" value="UniProtKB-EC"/>
</dbReference>
<sequence>MLAGQAGDATNANSLKDIAAWRDRPGPSGIPSICTAHPLAIEAAMRATLPTPLPLLIEATCNQVNQEGGYTGMTPADFRRFVEDIADRVGFPTERLILGGDHLGPNPWKDLPADQAMDKAEVMIRAYAAAGFTKLHLDCSMGAAGEPVALDDAETARRAARLAQAAEEARPETGIPPVYIIGTEVPIPGGAMEEIEGLELTAPDAARTTVAVHKDAFAARGLEDAFDRVIGLVVQPGVEFGNHNVVGYDPVAATGLSAALSDMPGLVYEAHSTDYQTREALTALVNDGFSILKVGPGLTFVLREALYGLDDIAEELFPGQRDHTLRATMEQVMLANPRNWDRYYHGSDAERALQRHFSYSDRIRYYWPDPQAAQAVAELFDLLGERDLPETLIGQYLGGLYPDVRAGRLAPRANALALAAVQRLTQDYVSACGGA</sequence>
<dbReference type="Proteomes" id="UP001219349">
    <property type="component" value="Chromosome"/>
</dbReference>
<dbReference type="SUPFAM" id="SSF51569">
    <property type="entry name" value="Aldolase"/>
    <property type="match status" value="1"/>
</dbReference>
<dbReference type="EMBL" id="CP067136">
    <property type="protein sequence ID" value="WCR09031.1"/>
    <property type="molecule type" value="Genomic_DNA"/>
</dbReference>
<dbReference type="PANTHER" id="PTHR32502">
    <property type="entry name" value="N-ACETYLGALACTOSAMINE PERMEASE II COMPONENT-RELATED"/>
    <property type="match status" value="1"/>
</dbReference>
<evidence type="ECO:0000256" key="1">
    <source>
        <dbReference type="ARBA" id="ARBA00005007"/>
    </source>
</evidence>
<dbReference type="PIRSF" id="PIRSF009264">
    <property type="entry name" value="TagBP_ald_AgaZ"/>
    <property type="match status" value="1"/>
</dbReference>
<dbReference type="InterPro" id="IPR050303">
    <property type="entry name" value="GatZ_KbaZ_carbometab"/>
</dbReference>
<dbReference type="InterPro" id="IPR012062">
    <property type="entry name" value="GatZ/KbaZ-like"/>
</dbReference>
<name>A0ABY7SPV9_9RHOB</name>
<proteinExistence type="predicted"/>
<dbReference type="EC" id="4.1.2.40" evidence="2"/>
<dbReference type="PANTHER" id="PTHR32502:SF2">
    <property type="entry name" value="D-TAGATOSE-1,6-BISPHOSPHATE ALDOLASE SUBUNIT KBAZ"/>
    <property type="match status" value="1"/>
</dbReference>